<dbReference type="EMBL" id="AWFF01000034">
    <property type="protein sequence ID" value="KCZ54773.1"/>
    <property type="molecule type" value="Genomic_DNA"/>
</dbReference>
<keyword evidence="7" id="KW-1185">Reference proteome</keyword>
<dbReference type="AlphaFoldDB" id="A0A062UAN0"/>
<sequence length="564" mass="62152">MSVIRNSILAGVAVAAIGAGIYFVPGLLNGQSGPKVTGPPPPPQMRRMTESQYRNSVADIFSPEIKVVGRFEPDIRVDGLAAVGASEASISGNGYEQYYAMAGRIAEQVVSDENWAKYMPCDVPAPATYDAACAEQIISEYGEKIFRRDMKDVTLAEWLQISELAMEKLGNFHAATGLVLEGMLSSPEFLFIMDTVTEGEDGSLELTGHAKAARISYFLWNTAPDEELLRAASAGELDTKDGLEAQVDRMLNSEHVRTGMNAFFEDFLHLDAFATLEKDKLIYPAFNQRVSEDGREQVLRFLDYHLLDKAGPYTDIFTAKETFVTRPLGMIYEVPVRAVEGWEKVEFTEDDPRGGLLSHIAFSALHAHPGRSSATLRGIAVRELLLCQSVAPAPAAVNFTVVQDTSNPEFKTARARLTQHRTDDACASCHEFIDPIGLAMENFDGVGRLRYEENGAVIDVSGAFDGYEFDNVDGLEETLADHPATTSCLVEKMQKYATGRKPQASDIQWINRLEKKFSRSDEKIIPLLREIALSDEFFAVSAPQVPVPDVNQQEAATQTREKKS</sequence>
<dbReference type="eggNOG" id="COG5297">
    <property type="taxonomic scope" value="Bacteria"/>
</dbReference>
<feature type="domain" description="DUF1588" evidence="3">
    <location>
        <begin position="353"/>
        <end position="452"/>
    </location>
</feature>
<dbReference type="PATRIC" id="fig|1280946.3.peg.1673"/>
<dbReference type="InterPro" id="IPR011478">
    <property type="entry name" value="DUF1585"/>
</dbReference>
<dbReference type="InterPro" id="IPR013036">
    <property type="entry name" value="DUF1587"/>
</dbReference>
<dbReference type="InterPro" id="IPR013043">
    <property type="entry name" value="DUF1595"/>
</dbReference>
<dbReference type="Pfam" id="PF07627">
    <property type="entry name" value="PSCyt3"/>
    <property type="match status" value="1"/>
</dbReference>
<evidence type="ECO:0008006" key="8">
    <source>
        <dbReference type="Google" id="ProtNLM"/>
    </source>
</evidence>
<proteinExistence type="predicted"/>
<evidence type="ECO:0000259" key="1">
    <source>
        <dbReference type="Pfam" id="PF07624"/>
    </source>
</evidence>
<dbReference type="STRING" id="1280946.HY29_13320"/>
<feature type="domain" description="DUF1587" evidence="2">
    <location>
        <begin position="46"/>
        <end position="110"/>
    </location>
</feature>
<dbReference type="Pfam" id="PF07626">
    <property type="entry name" value="PSD3"/>
    <property type="match status" value="1"/>
</dbReference>
<dbReference type="InterPro" id="IPR013042">
    <property type="entry name" value="DUF1592"/>
</dbReference>
<name>A0A062UAN0_9PROT</name>
<dbReference type="Proteomes" id="UP000027037">
    <property type="component" value="Unassembled WGS sequence"/>
</dbReference>
<reference evidence="6 7" key="1">
    <citation type="journal article" date="2014" name="Antonie Van Leeuwenhoek">
        <title>Hyphomonas beringensis sp. nov. and Hyphomonas chukchiensis sp. nov., isolated from surface seawater of the Bering Sea and Chukchi Sea.</title>
        <authorList>
            <person name="Li C."/>
            <person name="Lai Q."/>
            <person name="Li G."/>
            <person name="Dong C."/>
            <person name="Wang J."/>
            <person name="Liao Y."/>
            <person name="Shao Z."/>
        </authorList>
    </citation>
    <scope>NUCLEOTIDE SEQUENCE [LARGE SCALE GENOMIC DNA]</scope>
    <source>
        <strain evidence="6 7">25B14_1</strain>
    </source>
</reference>
<accession>A0A062UAN0</accession>
<gene>
    <name evidence="6" type="ORF">HY29_13320</name>
</gene>
<dbReference type="OrthoDB" id="188778at2"/>
<evidence type="ECO:0000259" key="4">
    <source>
        <dbReference type="Pfam" id="PF07631"/>
    </source>
</evidence>
<feature type="domain" description="DUF1595" evidence="5">
    <location>
        <begin position="133"/>
        <end position="193"/>
    </location>
</feature>
<evidence type="ECO:0000259" key="3">
    <source>
        <dbReference type="Pfam" id="PF07627"/>
    </source>
</evidence>
<feature type="domain" description="DUF1585" evidence="1">
    <location>
        <begin position="465"/>
        <end position="537"/>
    </location>
</feature>
<evidence type="ECO:0000313" key="6">
    <source>
        <dbReference type="EMBL" id="KCZ54773.1"/>
    </source>
</evidence>
<dbReference type="Pfam" id="PF07637">
    <property type="entry name" value="PSD5"/>
    <property type="match status" value="1"/>
</dbReference>
<feature type="domain" description="DUF1592" evidence="4">
    <location>
        <begin position="206"/>
        <end position="334"/>
    </location>
</feature>
<evidence type="ECO:0000259" key="2">
    <source>
        <dbReference type="Pfam" id="PF07626"/>
    </source>
</evidence>
<organism evidence="6 7">
    <name type="scientific">Hyphomonas beringensis</name>
    <dbReference type="NCBI Taxonomy" id="1280946"/>
    <lineage>
        <taxon>Bacteria</taxon>
        <taxon>Pseudomonadati</taxon>
        <taxon>Pseudomonadota</taxon>
        <taxon>Alphaproteobacteria</taxon>
        <taxon>Hyphomonadales</taxon>
        <taxon>Hyphomonadaceae</taxon>
        <taxon>Hyphomonas</taxon>
    </lineage>
</organism>
<protein>
    <recommendedName>
        <fullName evidence="8">DUF1592 domain-containing protein</fullName>
    </recommendedName>
</protein>
<dbReference type="RefSeq" id="WP_051601320.1">
    <property type="nucleotide sequence ID" value="NZ_AWFF01000034.1"/>
</dbReference>
<dbReference type="InterPro" id="IPR013039">
    <property type="entry name" value="DUF1588"/>
</dbReference>
<dbReference type="Pfam" id="PF07624">
    <property type="entry name" value="PSD2"/>
    <property type="match status" value="1"/>
</dbReference>
<evidence type="ECO:0000313" key="7">
    <source>
        <dbReference type="Proteomes" id="UP000027037"/>
    </source>
</evidence>
<evidence type="ECO:0000259" key="5">
    <source>
        <dbReference type="Pfam" id="PF07637"/>
    </source>
</evidence>
<comment type="caution">
    <text evidence="6">The sequence shown here is derived from an EMBL/GenBank/DDBJ whole genome shotgun (WGS) entry which is preliminary data.</text>
</comment>
<dbReference type="Pfam" id="PF07631">
    <property type="entry name" value="PSD4"/>
    <property type="match status" value="1"/>
</dbReference>